<evidence type="ECO:0000256" key="6">
    <source>
        <dbReference type="ARBA" id="ARBA00022679"/>
    </source>
</evidence>
<comment type="catalytic activity">
    <reaction evidence="12">
        <text>a di-trans,poly-cis-dolichyl phosphate + UDP-alpha-D-glucose = a di-trans,poly-cis-dolichyl beta-D-glucosyl phosphate + UDP</text>
        <dbReference type="Rhea" id="RHEA:15401"/>
        <dbReference type="Rhea" id="RHEA-COMP:19498"/>
        <dbReference type="Rhea" id="RHEA-COMP:19502"/>
        <dbReference type="ChEBI" id="CHEBI:57525"/>
        <dbReference type="ChEBI" id="CHEBI:57683"/>
        <dbReference type="ChEBI" id="CHEBI:58223"/>
        <dbReference type="ChEBI" id="CHEBI:58885"/>
        <dbReference type="EC" id="2.4.1.117"/>
    </reaction>
    <physiologicalReaction direction="left-to-right" evidence="12">
        <dbReference type="Rhea" id="RHEA:15402"/>
    </physiologicalReaction>
</comment>
<dbReference type="PANTHER" id="PTHR10859:SF91">
    <property type="entry name" value="DOLICHYL-PHOSPHATE BETA-GLUCOSYLTRANSFERASE"/>
    <property type="match status" value="1"/>
</dbReference>
<dbReference type="InterPro" id="IPR001173">
    <property type="entry name" value="Glyco_trans_2-like"/>
</dbReference>
<keyword evidence="11" id="KW-0472">Membrane</keyword>
<evidence type="ECO:0000256" key="2">
    <source>
        <dbReference type="ARBA" id="ARBA00004922"/>
    </source>
</evidence>
<dbReference type="CDD" id="cd04188">
    <property type="entry name" value="DPG_synthase"/>
    <property type="match status" value="1"/>
</dbReference>
<evidence type="ECO:0000313" key="15">
    <source>
        <dbReference type="Proteomes" id="UP000183144"/>
    </source>
</evidence>
<evidence type="ECO:0000256" key="5">
    <source>
        <dbReference type="ARBA" id="ARBA00022676"/>
    </source>
</evidence>
<keyword evidence="7" id="KW-0812">Transmembrane</keyword>
<keyword evidence="5" id="KW-0328">Glycosyltransferase</keyword>
<dbReference type="EMBL" id="MNUI01000073">
    <property type="protein sequence ID" value="OIN88403.1"/>
    <property type="molecule type" value="Genomic_DNA"/>
</dbReference>
<evidence type="ECO:0000256" key="11">
    <source>
        <dbReference type="ARBA" id="ARBA00023136"/>
    </source>
</evidence>
<evidence type="ECO:0000256" key="1">
    <source>
        <dbReference type="ARBA" id="ARBA00004389"/>
    </source>
</evidence>
<evidence type="ECO:0000256" key="7">
    <source>
        <dbReference type="ARBA" id="ARBA00022692"/>
    </source>
</evidence>
<keyword evidence="8" id="KW-0256">Endoplasmic reticulum</keyword>
<keyword evidence="9" id="KW-0735">Signal-anchor</keyword>
<sequence length="248" mass="28167">MSDLTVVIPAYNEFSNFSGGKLDQVAEYLQSKNLDWEVIIVDDGSTDGSTEKIKAFIEGKSNWRLLSNQHQGKAMTVKAGVEAALGKQVLLTDFDQATPIGEVEKLLPFIDKGYQIVIGSREVKGSLRQQEPWYRHLMGKVFNALVQIVAIRGIHDTQCGFKIFETLVARDLFSRLVVYRPHPEKHAFTGAFDVELLYLAYKQGLRIAEVPVHWYHAPTTRVNPLRDSVRMFLDVLKIRWADLSGQYR</sequence>
<keyword evidence="6" id="KW-0808">Transferase</keyword>
<dbReference type="STRING" id="1805034.AUJ59_03955"/>
<name>A0A1J4RLW4_9BACT</name>
<accession>A0A1J4RLW4</accession>
<gene>
    <name evidence="14" type="ORF">AUJ59_03955</name>
</gene>
<reference evidence="14 15" key="1">
    <citation type="journal article" date="2016" name="Environ. Microbiol.">
        <title>Genomic resolution of a cold subsurface aquifer community provides metabolic insights for novel microbes adapted to high CO concentrations.</title>
        <authorList>
            <person name="Probst A.J."/>
            <person name="Castelle C.J."/>
            <person name="Singh A."/>
            <person name="Brown C.T."/>
            <person name="Anantharaman K."/>
            <person name="Sharon I."/>
            <person name="Hug L.A."/>
            <person name="Burstein D."/>
            <person name="Emerson J.B."/>
            <person name="Thomas B.C."/>
            <person name="Banfield J.F."/>
        </authorList>
    </citation>
    <scope>NUCLEOTIDE SEQUENCE [LARGE SCALE GENOMIC DNA]</scope>
    <source>
        <strain evidence="14">CG1_02_47_37</strain>
    </source>
</reference>
<feature type="domain" description="Glycosyltransferase 2-like" evidence="13">
    <location>
        <begin position="5"/>
        <end position="169"/>
    </location>
</feature>
<evidence type="ECO:0000259" key="13">
    <source>
        <dbReference type="Pfam" id="PF00535"/>
    </source>
</evidence>
<comment type="subcellular location">
    <subcellularLocation>
        <location evidence="1">Endoplasmic reticulum membrane</location>
        <topology evidence="1">Single-pass membrane protein</topology>
    </subcellularLocation>
</comment>
<evidence type="ECO:0000256" key="10">
    <source>
        <dbReference type="ARBA" id="ARBA00022989"/>
    </source>
</evidence>
<protein>
    <recommendedName>
        <fullName evidence="4">dolichyl-phosphate beta-glucosyltransferase</fullName>
        <ecNumber evidence="4">2.4.1.117</ecNumber>
    </recommendedName>
</protein>
<dbReference type="InterPro" id="IPR029044">
    <property type="entry name" value="Nucleotide-diphossugar_trans"/>
</dbReference>
<comment type="caution">
    <text evidence="14">The sequence shown here is derived from an EMBL/GenBank/DDBJ whole genome shotgun (WGS) entry which is preliminary data.</text>
</comment>
<dbReference type="SUPFAM" id="SSF53448">
    <property type="entry name" value="Nucleotide-diphospho-sugar transferases"/>
    <property type="match status" value="1"/>
</dbReference>
<dbReference type="EC" id="2.4.1.117" evidence="4"/>
<dbReference type="PANTHER" id="PTHR10859">
    <property type="entry name" value="GLYCOSYL TRANSFERASE"/>
    <property type="match status" value="1"/>
</dbReference>
<dbReference type="AlphaFoldDB" id="A0A1J4RLW4"/>
<comment type="pathway">
    <text evidence="2">Protein modification; protein glycosylation.</text>
</comment>
<dbReference type="InterPro" id="IPR035518">
    <property type="entry name" value="DPG_synthase"/>
</dbReference>
<keyword evidence="10" id="KW-1133">Transmembrane helix</keyword>
<evidence type="ECO:0000256" key="3">
    <source>
        <dbReference type="ARBA" id="ARBA00006739"/>
    </source>
</evidence>
<proteinExistence type="inferred from homology"/>
<evidence type="ECO:0000313" key="14">
    <source>
        <dbReference type="EMBL" id="OIN88403.1"/>
    </source>
</evidence>
<dbReference type="Gene3D" id="3.90.550.10">
    <property type="entry name" value="Spore Coat Polysaccharide Biosynthesis Protein SpsA, Chain A"/>
    <property type="match status" value="1"/>
</dbReference>
<dbReference type="Proteomes" id="UP000183144">
    <property type="component" value="Unassembled WGS sequence"/>
</dbReference>
<organism evidence="14 15">
    <name type="scientific">Candidatus Beckwithbacteria bacterium CG1_02_47_37</name>
    <dbReference type="NCBI Taxonomy" id="1805034"/>
    <lineage>
        <taxon>Bacteria</taxon>
        <taxon>Candidatus Beckwithiibacteriota</taxon>
    </lineage>
</organism>
<evidence type="ECO:0000256" key="9">
    <source>
        <dbReference type="ARBA" id="ARBA00022968"/>
    </source>
</evidence>
<evidence type="ECO:0000256" key="4">
    <source>
        <dbReference type="ARBA" id="ARBA00012583"/>
    </source>
</evidence>
<comment type="similarity">
    <text evidence="3">Belongs to the glycosyltransferase 2 family.</text>
</comment>
<dbReference type="GO" id="GO:0004581">
    <property type="term" value="F:dolichyl-phosphate beta-glucosyltransferase activity"/>
    <property type="evidence" value="ECO:0007669"/>
    <property type="project" value="UniProtKB-EC"/>
</dbReference>
<evidence type="ECO:0000256" key="12">
    <source>
        <dbReference type="ARBA" id="ARBA00045097"/>
    </source>
</evidence>
<evidence type="ECO:0000256" key="8">
    <source>
        <dbReference type="ARBA" id="ARBA00022824"/>
    </source>
</evidence>
<dbReference type="GO" id="GO:0006487">
    <property type="term" value="P:protein N-linked glycosylation"/>
    <property type="evidence" value="ECO:0007669"/>
    <property type="project" value="TreeGrafter"/>
</dbReference>
<dbReference type="Pfam" id="PF00535">
    <property type="entry name" value="Glycos_transf_2"/>
    <property type="match status" value="1"/>
</dbReference>